<sequence>MNLVTPQPRKKARIEIIPLIDIMFFLLAVMMLVSLNMVRLKGLNLNLPAATAATPDNRADFLTLSVKADGSLYLEGTRYPDIEALVAELARQKSAAPDVRVYIQGDTAASHGDVIAVLDRVHAAGIQKVAFQTKAQPSATAQP</sequence>
<dbReference type="PANTHER" id="PTHR30558:SF7">
    <property type="entry name" value="TOL-PAL SYSTEM PROTEIN TOLR"/>
    <property type="match status" value="1"/>
</dbReference>
<proteinExistence type="inferred from homology"/>
<evidence type="ECO:0000256" key="4">
    <source>
        <dbReference type="ARBA" id="ARBA00022692"/>
    </source>
</evidence>
<keyword evidence="4 7" id="KW-0812">Transmembrane</keyword>
<dbReference type="PANTHER" id="PTHR30558">
    <property type="entry name" value="EXBD MEMBRANE COMPONENT OF PMF-DRIVEN MACROMOLECULE IMPORT SYSTEM"/>
    <property type="match status" value="1"/>
</dbReference>
<dbReference type="GO" id="GO:0022857">
    <property type="term" value="F:transmembrane transporter activity"/>
    <property type="evidence" value="ECO:0007669"/>
    <property type="project" value="InterPro"/>
</dbReference>
<keyword evidence="3" id="KW-1003">Cell membrane</keyword>
<evidence type="ECO:0000256" key="5">
    <source>
        <dbReference type="ARBA" id="ARBA00022989"/>
    </source>
</evidence>
<keyword evidence="5 8" id="KW-1133">Transmembrane helix</keyword>
<evidence type="ECO:0008006" key="11">
    <source>
        <dbReference type="Google" id="ProtNLM"/>
    </source>
</evidence>
<dbReference type="GO" id="GO:0005886">
    <property type="term" value="C:plasma membrane"/>
    <property type="evidence" value="ECO:0007669"/>
    <property type="project" value="UniProtKB-SubCell"/>
</dbReference>
<comment type="caution">
    <text evidence="9">The sequence shown here is derived from an EMBL/GenBank/DDBJ whole genome shotgun (WGS) entry which is preliminary data.</text>
</comment>
<keyword evidence="10" id="KW-1185">Reference proteome</keyword>
<dbReference type="Gene3D" id="3.30.420.270">
    <property type="match status" value="1"/>
</dbReference>
<evidence type="ECO:0000256" key="2">
    <source>
        <dbReference type="ARBA" id="ARBA00005811"/>
    </source>
</evidence>
<protein>
    <recommendedName>
        <fullName evidence="11">Biopolymer transporter ExbD</fullName>
    </recommendedName>
</protein>
<keyword evidence="6 8" id="KW-0472">Membrane</keyword>
<name>A0A178IQ67_9BACT</name>
<dbReference type="Pfam" id="PF02472">
    <property type="entry name" value="ExbD"/>
    <property type="match status" value="1"/>
</dbReference>
<keyword evidence="7" id="KW-0653">Protein transport</keyword>
<evidence type="ECO:0000256" key="8">
    <source>
        <dbReference type="SAM" id="Phobius"/>
    </source>
</evidence>
<accession>A0A178IQ67</accession>
<dbReference type="AlphaFoldDB" id="A0A178IQ67"/>
<dbReference type="GO" id="GO:0015031">
    <property type="term" value="P:protein transport"/>
    <property type="evidence" value="ECO:0007669"/>
    <property type="project" value="UniProtKB-KW"/>
</dbReference>
<reference evidence="9 10" key="1">
    <citation type="submission" date="2016-01" db="EMBL/GenBank/DDBJ databases">
        <title>High potential of lignocellulose degradation of a new Verrucomicrobia species.</title>
        <authorList>
            <person name="Wang Y."/>
            <person name="Shi Y."/>
            <person name="Qiu Z."/>
            <person name="Liu S."/>
            <person name="Yang H."/>
        </authorList>
    </citation>
    <scope>NUCLEOTIDE SEQUENCE [LARGE SCALE GENOMIC DNA]</scope>
    <source>
        <strain evidence="9 10">TSB47</strain>
    </source>
</reference>
<evidence type="ECO:0000256" key="6">
    <source>
        <dbReference type="ARBA" id="ARBA00023136"/>
    </source>
</evidence>
<comment type="subcellular location">
    <subcellularLocation>
        <location evidence="1">Cell membrane</location>
        <topology evidence="1">Single-pass membrane protein</topology>
    </subcellularLocation>
    <subcellularLocation>
        <location evidence="7">Cell membrane</location>
        <topology evidence="7">Single-pass type II membrane protein</topology>
    </subcellularLocation>
</comment>
<feature type="transmembrane region" description="Helical" evidence="8">
    <location>
        <begin position="16"/>
        <end position="38"/>
    </location>
</feature>
<dbReference type="STRING" id="1184151.AW736_03415"/>
<evidence type="ECO:0000256" key="1">
    <source>
        <dbReference type="ARBA" id="ARBA00004162"/>
    </source>
</evidence>
<keyword evidence="7" id="KW-0813">Transport</keyword>
<organism evidence="9 10">
    <name type="scientific">Termitidicoccus mucosus</name>
    <dbReference type="NCBI Taxonomy" id="1184151"/>
    <lineage>
        <taxon>Bacteria</taxon>
        <taxon>Pseudomonadati</taxon>
        <taxon>Verrucomicrobiota</taxon>
        <taxon>Opitutia</taxon>
        <taxon>Opitutales</taxon>
        <taxon>Opitutaceae</taxon>
        <taxon>Termitidicoccus</taxon>
    </lineage>
</organism>
<evidence type="ECO:0000256" key="3">
    <source>
        <dbReference type="ARBA" id="ARBA00022475"/>
    </source>
</evidence>
<dbReference type="RefSeq" id="WP_068768859.1">
    <property type="nucleotide sequence ID" value="NZ_CP109796.1"/>
</dbReference>
<evidence type="ECO:0000313" key="10">
    <source>
        <dbReference type="Proteomes" id="UP000078486"/>
    </source>
</evidence>
<dbReference type="InterPro" id="IPR003400">
    <property type="entry name" value="ExbD"/>
</dbReference>
<evidence type="ECO:0000256" key="7">
    <source>
        <dbReference type="RuleBase" id="RU003879"/>
    </source>
</evidence>
<gene>
    <name evidence="9" type="ORF">AW736_03415</name>
</gene>
<dbReference type="EMBL" id="LRRQ01000028">
    <property type="protein sequence ID" value="OAM91419.1"/>
    <property type="molecule type" value="Genomic_DNA"/>
</dbReference>
<dbReference type="Proteomes" id="UP000078486">
    <property type="component" value="Unassembled WGS sequence"/>
</dbReference>
<evidence type="ECO:0000313" key="9">
    <source>
        <dbReference type="EMBL" id="OAM91419.1"/>
    </source>
</evidence>
<comment type="similarity">
    <text evidence="2 7">Belongs to the ExbD/TolR family.</text>
</comment>
<dbReference type="OrthoDB" id="9793581at2"/>